<protein>
    <submittedName>
        <fullName evidence="3">Phosphodiester glycosidase family protein</fullName>
    </submittedName>
</protein>
<evidence type="ECO:0000256" key="1">
    <source>
        <dbReference type="SAM" id="MobiDB-lite"/>
    </source>
</evidence>
<feature type="domain" description="Phosphodiester glycosidase" evidence="2">
    <location>
        <begin position="157"/>
        <end position="245"/>
    </location>
</feature>
<proteinExistence type="predicted"/>
<dbReference type="GO" id="GO:0016798">
    <property type="term" value="F:hydrolase activity, acting on glycosyl bonds"/>
    <property type="evidence" value="ECO:0007669"/>
    <property type="project" value="UniProtKB-KW"/>
</dbReference>
<dbReference type="Pfam" id="PF09992">
    <property type="entry name" value="NAGPA"/>
    <property type="match status" value="1"/>
</dbReference>
<organism evidence="3 4">
    <name type="scientific">Paractinoplanes hotanensis</name>
    <dbReference type="NCBI Taxonomy" id="2906497"/>
    <lineage>
        <taxon>Bacteria</taxon>
        <taxon>Bacillati</taxon>
        <taxon>Actinomycetota</taxon>
        <taxon>Actinomycetes</taxon>
        <taxon>Micromonosporales</taxon>
        <taxon>Micromonosporaceae</taxon>
        <taxon>Paractinoplanes</taxon>
    </lineage>
</organism>
<accession>A0ABT0YEJ7</accession>
<keyword evidence="3" id="KW-0326">Glycosidase</keyword>
<keyword evidence="3" id="KW-0378">Hydrolase</keyword>
<dbReference type="Proteomes" id="UP001523216">
    <property type="component" value="Unassembled WGS sequence"/>
</dbReference>
<name>A0ABT0YEJ7_9ACTN</name>
<feature type="region of interest" description="Disordered" evidence="1">
    <location>
        <begin position="1"/>
        <end position="24"/>
    </location>
</feature>
<comment type="caution">
    <text evidence="3">The sequence shown here is derived from an EMBL/GenBank/DDBJ whole genome shotgun (WGS) entry which is preliminary data.</text>
</comment>
<keyword evidence="4" id="KW-1185">Reference proteome</keyword>
<evidence type="ECO:0000313" key="4">
    <source>
        <dbReference type="Proteomes" id="UP001523216"/>
    </source>
</evidence>
<evidence type="ECO:0000259" key="2">
    <source>
        <dbReference type="Pfam" id="PF09992"/>
    </source>
</evidence>
<gene>
    <name evidence="3" type="ORF">LXN57_42280</name>
</gene>
<evidence type="ECO:0000313" key="3">
    <source>
        <dbReference type="EMBL" id="MCM4084185.1"/>
    </source>
</evidence>
<dbReference type="InterPro" id="IPR018711">
    <property type="entry name" value="NAGPA"/>
</dbReference>
<dbReference type="EMBL" id="JAMQOL010000073">
    <property type="protein sequence ID" value="MCM4084185.1"/>
    <property type="molecule type" value="Genomic_DNA"/>
</dbReference>
<reference evidence="3 4" key="1">
    <citation type="submission" date="2022-06" db="EMBL/GenBank/DDBJ databases">
        <title>Actinoplanes abujensis sp. nov., isolated from Nigerian arid soil.</title>
        <authorList>
            <person name="Ding P."/>
        </authorList>
    </citation>
    <scope>NUCLEOTIDE SEQUENCE [LARGE SCALE GENOMIC DNA]</scope>
    <source>
        <strain evidence="4">TRM88002</strain>
    </source>
</reference>
<sequence length="400" mass="41983">MPSPQGFPVLREDGGTLTGAAGQRDTPNGFEVVVDAQFTDIPNIVDAISTKLGNLVGGSIAVLDYLPDGNVSLSRLEAEGLIIENGKTLNGRSSPETFHLSLNDGVWDMAKGDPAATSGLGIGGGIPLLMDGLPFGKVNVYRDGAPAGLPETGDPGTGNTQYLLQRSSAGFGDYDDRGTAVGKVVTALGPDGTVIVMVQEDGTDGPKVSELRDALKQMGATDAVAFDGSASATLVVDGKVEIAPSKFRDNMMTAGLGLRLPLSEAGLTNFVNGNEMYAGTQLAFPDSPAAPPGDYLDDWFTPVPTDVPDDIFNAPEILDWSDLSMGFPGGGDSFAYYGGSPADSFPMPESWDFSSPELQFDNSYDFPGGLDFGNYDFSEYDAFSGLDSMSFGGFEDYTWE</sequence>